<sequence>MSETYRQLIKRIYDSFNARDIDGVLVELADDVSWANGMEGGHVHGREAVRDYWTRQWTVISPHVEPVAIQTSGDDVIAVEVIQSIFDLEGQPLKDQAHGLKDKRVMHIFRMANGKIARFDIEDTPQVSSEDRARGRQD</sequence>
<gene>
    <name evidence="2" type="ORF">FP026_06345</name>
</gene>
<dbReference type="Gene3D" id="3.10.450.50">
    <property type="match status" value="1"/>
</dbReference>
<evidence type="ECO:0000259" key="1">
    <source>
        <dbReference type="Pfam" id="PF12680"/>
    </source>
</evidence>
<proteinExistence type="predicted"/>
<accession>A0A5B0W9R2</accession>
<reference evidence="2 3" key="1">
    <citation type="submission" date="2019-07" db="EMBL/GenBank/DDBJ databases">
        <title>The Draft Genome Sequence of Rhizobium tropici SARCC-755 Associated with Superior Nodulation on Pigeonpea (Cajanus cajan (L.) Millsp.).</title>
        <authorList>
            <person name="Bopape F.L."/>
            <person name="Hassen A.I."/>
            <person name="Swanevelder Z.H."/>
            <person name="Gwata E.T."/>
        </authorList>
    </citation>
    <scope>NUCLEOTIDE SEQUENCE [LARGE SCALE GENOMIC DNA]</scope>
    <source>
        <strain evidence="2 3">SARCC-755</strain>
    </source>
</reference>
<evidence type="ECO:0000313" key="3">
    <source>
        <dbReference type="Proteomes" id="UP000323608"/>
    </source>
</evidence>
<dbReference type="SUPFAM" id="SSF54427">
    <property type="entry name" value="NTF2-like"/>
    <property type="match status" value="1"/>
</dbReference>
<dbReference type="Proteomes" id="UP000323608">
    <property type="component" value="Unassembled WGS sequence"/>
</dbReference>
<comment type="caution">
    <text evidence="2">The sequence shown here is derived from an EMBL/GenBank/DDBJ whole genome shotgun (WGS) entry which is preliminary data.</text>
</comment>
<name>A0A5B0W9R2_RHITR</name>
<dbReference type="AlphaFoldDB" id="A0A5B0W9R2"/>
<dbReference type="Pfam" id="PF12680">
    <property type="entry name" value="SnoaL_2"/>
    <property type="match status" value="1"/>
</dbReference>
<organism evidence="2 3">
    <name type="scientific">Rhizobium tropici</name>
    <dbReference type="NCBI Taxonomy" id="398"/>
    <lineage>
        <taxon>Bacteria</taxon>
        <taxon>Pseudomonadati</taxon>
        <taxon>Pseudomonadota</taxon>
        <taxon>Alphaproteobacteria</taxon>
        <taxon>Hyphomicrobiales</taxon>
        <taxon>Rhizobiaceae</taxon>
        <taxon>Rhizobium/Agrobacterium group</taxon>
        <taxon>Rhizobium</taxon>
    </lineage>
</organism>
<protein>
    <submittedName>
        <fullName evidence="2">Nuclear transport factor 2 family protein</fullName>
    </submittedName>
</protein>
<dbReference type="EMBL" id="VNIP01000004">
    <property type="protein sequence ID" value="KAA1183656.1"/>
    <property type="molecule type" value="Genomic_DNA"/>
</dbReference>
<dbReference type="InterPro" id="IPR037401">
    <property type="entry name" value="SnoaL-like"/>
</dbReference>
<dbReference type="RefSeq" id="WP_149633787.1">
    <property type="nucleotide sequence ID" value="NZ_VNIP01000004.1"/>
</dbReference>
<feature type="domain" description="SnoaL-like" evidence="1">
    <location>
        <begin position="10"/>
        <end position="118"/>
    </location>
</feature>
<evidence type="ECO:0000313" key="2">
    <source>
        <dbReference type="EMBL" id="KAA1183656.1"/>
    </source>
</evidence>
<dbReference type="InterPro" id="IPR032710">
    <property type="entry name" value="NTF2-like_dom_sf"/>
</dbReference>
<dbReference type="OrthoDB" id="1353852at2"/>